<accession>T2KPS4</accession>
<evidence type="ECO:0000313" key="2">
    <source>
        <dbReference type="Proteomes" id="UP000016160"/>
    </source>
</evidence>
<gene>
    <name evidence="1" type="ORF">BN863_30950</name>
</gene>
<evidence type="ECO:0000313" key="1">
    <source>
        <dbReference type="EMBL" id="CDF80807.1"/>
    </source>
</evidence>
<dbReference type="STRING" id="1347342.BN863_30950"/>
<dbReference type="eggNOG" id="ENOG5030PDI">
    <property type="taxonomic scope" value="Bacteria"/>
</dbReference>
<dbReference type="AlphaFoldDB" id="T2KPS4"/>
<reference evidence="1 2" key="1">
    <citation type="journal article" date="2013" name="Appl. Environ. Microbiol.">
        <title>The genome of the alga-associated marine flavobacterium Formosa agariphila KMM 3901T reveals a broad potential for degradation of algal polysaccharides.</title>
        <authorList>
            <person name="Mann A.J."/>
            <person name="Hahnke R.L."/>
            <person name="Huang S."/>
            <person name="Werner J."/>
            <person name="Xing P."/>
            <person name="Barbeyron T."/>
            <person name="Huettel B."/>
            <person name="Stueber K."/>
            <person name="Reinhardt R."/>
            <person name="Harder J."/>
            <person name="Gloeckner F.O."/>
            <person name="Amann R.I."/>
            <person name="Teeling H."/>
        </authorList>
    </citation>
    <scope>NUCLEOTIDE SEQUENCE [LARGE SCALE GENOMIC DNA]</scope>
    <source>
        <strain evidence="2">DSM 15362 / KCTC 12365 / LMG 23005 / KMM 3901</strain>
    </source>
</reference>
<sequence length="546" mass="60550">MVIACETDDSVYDVDWPVPEIFEVSSFNEVLSNTIKLTGEFEKVDNVYFGDVVGDNLKVSDDEKSLQVDVPRTMNVDGAPIVVSNKYGQQSETAANFVPIIPSTEVKEVSDIQVGLNFKVIGINVDLLTEVTVNGEVVDEISKTTEESVFSVADLDLKAGMLVDVAFKSLANDEIPVAKKVEVIYPFISYDEVVVWDFKDGTHQYVGEGDASVKTGDFNGTDINYFSLRAPGYGWDKESGNMTSEEVPDVSGLINPFLTFAVRTPAGSAGYFQLEDQAGNWRHFGYGFDTGGQWVIVSQPLEDNWEGGEFNSGAFKPKLTFKSGNAGANQDLDIAFFKITEGQYDGSQEIGDALVGSTKPSKITVMGFEDSGAWPDIYNNGNLVASLDLRTNEIDPFFGNQFYTYTDDGSLGNWGGYWGQSISKEMKSSQLSVFNDPYVSLALNSIPDETQYIIVRMFQYDEQLVLIQKFFPNTNGKWETFQFSLFNSDMENWSDSTTELGQHYASLKRFNKDAPLDRIEVIVNRNDGNEIGVSIDDMVITEGPRY</sequence>
<dbReference type="HOGENOM" id="CLU_498520_0_0_10"/>
<name>T2KPS4_FORAG</name>
<proteinExistence type="predicted"/>
<protein>
    <submittedName>
        <fullName evidence="1">Uncharacterized protein</fullName>
    </submittedName>
</protein>
<keyword evidence="2" id="KW-1185">Reference proteome</keyword>
<organism evidence="1 2">
    <name type="scientific">Formosa agariphila (strain DSM 15362 / KCTC 12365 / LMG 23005 / KMM 3901 / M-2Alg 35-1)</name>
    <dbReference type="NCBI Taxonomy" id="1347342"/>
    <lineage>
        <taxon>Bacteria</taxon>
        <taxon>Pseudomonadati</taxon>
        <taxon>Bacteroidota</taxon>
        <taxon>Flavobacteriia</taxon>
        <taxon>Flavobacteriales</taxon>
        <taxon>Flavobacteriaceae</taxon>
        <taxon>Formosa</taxon>
    </lineage>
</organism>
<dbReference type="PATRIC" id="fig|1347342.6.peg.3115"/>
<dbReference type="Proteomes" id="UP000016160">
    <property type="component" value="Chromosome"/>
</dbReference>
<dbReference type="EMBL" id="HG315671">
    <property type="protein sequence ID" value="CDF80807.1"/>
    <property type="molecule type" value="Genomic_DNA"/>
</dbReference>